<evidence type="ECO:0000313" key="3">
    <source>
        <dbReference type="Proteomes" id="UP000256645"/>
    </source>
</evidence>
<protein>
    <submittedName>
        <fullName evidence="2">Uncharacterized protein</fullName>
    </submittedName>
</protein>
<evidence type="ECO:0000256" key="1">
    <source>
        <dbReference type="SAM" id="Phobius"/>
    </source>
</evidence>
<keyword evidence="3" id="KW-1185">Reference proteome</keyword>
<feature type="transmembrane region" description="Helical" evidence="1">
    <location>
        <begin position="59"/>
        <end position="84"/>
    </location>
</feature>
<organism evidence="2 3">
    <name type="scientific">Coleophoma cylindrospora</name>
    <dbReference type="NCBI Taxonomy" id="1849047"/>
    <lineage>
        <taxon>Eukaryota</taxon>
        <taxon>Fungi</taxon>
        <taxon>Dikarya</taxon>
        <taxon>Ascomycota</taxon>
        <taxon>Pezizomycotina</taxon>
        <taxon>Leotiomycetes</taxon>
        <taxon>Helotiales</taxon>
        <taxon>Dermateaceae</taxon>
        <taxon>Coleophoma</taxon>
    </lineage>
</organism>
<gene>
    <name evidence="2" type="ORF">BP6252_08402</name>
</gene>
<dbReference type="EMBL" id="PDLM01000009">
    <property type="protein sequence ID" value="RDW69382.1"/>
    <property type="molecule type" value="Genomic_DNA"/>
</dbReference>
<keyword evidence="1" id="KW-0472">Membrane</keyword>
<feature type="transmembrane region" description="Helical" evidence="1">
    <location>
        <begin position="96"/>
        <end position="116"/>
    </location>
</feature>
<keyword evidence="1" id="KW-1133">Transmembrane helix</keyword>
<dbReference type="Proteomes" id="UP000256645">
    <property type="component" value="Unassembled WGS sequence"/>
</dbReference>
<dbReference type="OrthoDB" id="3495013at2759"/>
<name>A0A3D8R5Q0_9HELO</name>
<sequence length="141" mass="16068">MARKHQRYQPQPMATLWSLKTLLILWFTQISVAFFCSVFTAICYPLKVNEDRADDGLSLAFYVVLAFQVFAYTILSLGLTLLQMAQYWRGHLSPKWLLVPAWCTSMIWLATGIQGISYAATSTSRAFTIFEVVMVLDVLVM</sequence>
<accession>A0A3D8R5Q0</accession>
<comment type="caution">
    <text evidence="2">The sequence shown here is derived from an EMBL/GenBank/DDBJ whole genome shotgun (WGS) entry which is preliminary data.</text>
</comment>
<dbReference type="AlphaFoldDB" id="A0A3D8R5Q0"/>
<keyword evidence="1" id="KW-0812">Transmembrane</keyword>
<feature type="transmembrane region" description="Helical" evidence="1">
    <location>
        <begin position="21"/>
        <end position="47"/>
    </location>
</feature>
<proteinExistence type="predicted"/>
<reference evidence="2 3" key="1">
    <citation type="journal article" date="2018" name="IMA Fungus">
        <title>IMA Genome-F 9: Draft genome sequence of Annulohypoxylon stygium, Aspergillus mulundensis, Berkeleyomyces basicola (syn. Thielaviopsis basicola), Ceratocystis smalleyi, two Cercospora beticola strains, Coleophoma cylindrospora, Fusarium fracticaudum, Phialophora cf. hyalina, and Morchella septimelata.</title>
        <authorList>
            <person name="Wingfield B.D."/>
            <person name="Bills G.F."/>
            <person name="Dong Y."/>
            <person name="Huang W."/>
            <person name="Nel W.J."/>
            <person name="Swalarsk-Parry B.S."/>
            <person name="Vaghefi N."/>
            <person name="Wilken P.M."/>
            <person name="An Z."/>
            <person name="de Beer Z.W."/>
            <person name="De Vos L."/>
            <person name="Chen L."/>
            <person name="Duong T.A."/>
            <person name="Gao Y."/>
            <person name="Hammerbacher A."/>
            <person name="Kikkert J.R."/>
            <person name="Li Y."/>
            <person name="Li H."/>
            <person name="Li K."/>
            <person name="Li Q."/>
            <person name="Liu X."/>
            <person name="Ma X."/>
            <person name="Naidoo K."/>
            <person name="Pethybridge S.J."/>
            <person name="Sun J."/>
            <person name="Steenkamp E.T."/>
            <person name="van der Nest M.A."/>
            <person name="van Wyk S."/>
            <person name="Wingfield M.J."/>
            <person name="Xiong C."/>
            <person name="Yue Q."/>
            <person name="Zhang X."/>
        </authorList>
    </citation>
    <scope>NUCLEOTIDE SEQUENCE [LARGE SCALE GENOMIC DNA]</scope>
    <source>
        <strain evidence="2 3">BP6252</strain>
    </source>
</reference>
<evidence type="ECO:0000313" key="2">
    <source>
        <dbReference type="EMBL" id="RDW69382.1"/>
    </source>
</evidence>